<dbReference type="Proteomes" id="UP000265520">
    <property type="component" value="Unassembled WGS sequence"/>
</dbReference>
<organism evidence="1 2">
    <name type="scientific">Trifolium medium</name>
    <dbReference type="NCBI Taxonomy" id="97028"/>
    <lineage>
        <taxon>Eukaryota</taxon>
        <taxon>Viridiplantae</taxon>
        <taxon>Streptophyta</taxon>
        <taxon>Embryophyta</taxon>
        <taxon>Tracheophyta</taxon>
        <taxon>Spermatophyta</taxon>
        <taxon>Magnoliopsida</taxon>
        <taxon>eudicotyledons</taxon>
        <taxon>Gunneridae</taxon>
        <taxon>Pentapetalae</taxon>
        <taxon>rosids</taxon>
        <taxon>fabids</taxon>
        <taxon>Fabales</taxon>
        <taxon>Fabaceae</taxon>
        <taxon>Papilionoideae</taxon>
        <taxon>50 kb inversion clade</taxon>
        <taxon>NPAAA clade</taxon>
        <taxon>Hologalegina</taxon>
        <taxon>IRL clade</taxon>
        <taxon>Trifolieae</taxon>
        <taxon>Trifolium</taxon>
    </lineage>
</organism>
<gene>
    <name evidence="1" type="ORF">A2U01_0003291</name>
</gene>
<keyword evidence="2" id="KW-1185">Reference proteome</keyword>
<comment type="caution">
    <text evidence="1">The sequence shown here is derived from an EMBL/GenBank/DDBJ whole genome shotgun (WGS) entry which is preliminary data.</text>
</comment>
<reference evidence="1 2" key="1">
    <citation type="journal article" date="2018" name="Front. Plant Sci.">
        <title>Red Clover (Trifolium pratense) and Zigzag Clover (T. medium) - A Picture of Genomic Similarities and Differences.</title>
        <authorList>
            <person name="Dluhosova J."/>
            <person name="Istvanek J."/>
            <person name="Nedelnik J."/>
            <person name="Repkova J."/>
        </authorList>
    </citation>
    <scope>NUCLEOTIDE SEQUENCE [LARGE SCALE GENOMIC DNA]</scope>
    <source>
        <strain evidence="2">cv. 10/8</strain>
        <tissue evidence="1">Leaf</tissue>
    </source>
</reference>
<name>A0A392M5V7_9FABA</name>
<accession>A0A392M5V7</accession>
<protein>
    <submittedName>
        <fullName evidence="1">Uncharacterized protein</fullName>
    </submittedName>
</protein>
<sequence>MRQGTDGVVGWNFSWRRCLFVWEITLQNELLELLNPISLSGESESDAWGWGPENGGVLS</sequence>
<proteinExistence type="predicted"/>
<evidence type="ECO:0000313" key="2">
    <source>
        <dbReference type="Proteomes" id="UP000265520"/>
    </source>
</evidence>
<dbReference type="AlphaFoldDB" id="A0A392M5V7"/>
<evidence type="ECO:0000313" key="1">
    <source>
        <dbReference type="EMBL" id="MCH82483.1"/>
    </source>
</evidence>
<dbReference type="EMBL" id="LXQA010003747">
    <property type="protein sequence ID" value="MCH82483.1"/>
    <property type="molecule type" value="Genomic_DNA"/>
</dbReference>